<dbReference type="AlphaFoldDB" id="A0A7X3MI17"/>
<name>A0A7X3MI17_9FIRM</name>
<organism evidence="1 2">
    <name type="scientific">Sporofaciens musculi</name>
    <dbReference type="NCBI Taxonomy" id="2681861"/>
    <lineage>
        <taxon>Bacteria</taxon>
        <taxon>Bacillati</taxon>
        <taxon>Bacillota</taxon>
        <taxon>Clostridia</taxon>
        <taxon>Lachnospirales</taxon>
        <taxon>Lachnospiraceae</taxon>
        <taxon>Sporofaciens</taxon>
    </lineage>
</organism>
<comment type="caution">
    <text evidence="1">The sequence shown here is derived from an EMBL/GenBank/DDBJ whole genome shotgun (WGS) entry which is preliminary data.</text>
</comment>
<dbReference type="Proteomes" id="UP000460412">
    <property type="component" value="Unassembled WGS sequence"/>
</dbReference>
<proteinExistence type="predicted"/>
<evidence type="ECO:0000313" key="2">
    <source>
        <dbReference type="Proteomes" id="UP000460412"/>
    </source>
</evidence>
<keyword evidence="2" id="KW-1185">Reference proteome</keyword>
<dbReference type="RefSeq" id="WP_159751853.1">
    <property type="nucleotide sequence ID" value="NZ_WUQX01000001.1"/>
</dbReference>
<protein>
    <submittedName>
        <fullName evidence="1">Uncharacterized protein</fullName>
    </submittedName>
</protein>
<evidence type="ECO:0000313" key="1">
    <source>
        <dbReference type="EMBL" id="MXP76800.1"/>
    </source>
</evidence>
<gene>
    <name evidence="1" type="ORF">GN277_15825</name>
</gene>
<reference evidence="1 2" key="1">
    <citation type="submission" date="2019-12" db="EMBL/GenBank/DDBJ databases">
        <title>Sporaefaciens musculi gen. nov., sp. nov., a novel bacterium isolated from the caecum of an obese mouse.</title>
        <authorList>
            <person name="Rasmussen T.S."/>
            <person name="Streidl T."/>
            <person name="Hitch T.C.A."/>
            <person name="Wortmann E."/>
            <person name="Deptula P."/>
            <person name="Hansen M."/>
            <person name="Nielsen D.S."/>
            <person name="Clavel T."/>
            <person name="Vogensen F.K."/>
        </authorList>
    </citation>
    <scope>NUCLEOTIDE SEQUENCE [LARGE SCALE GENOMIC DNA]</scope>
    <source>
        <strain evidence="1 2">WCA-9-b2</strain>
    </source>
</reference>
<accession>A0A7X3MI17</accession>
<sequence length="315" mass="35963">MGISVLKYARKGYAAMGGLLTANSLIKHNPKSKMISTYSGVGDRVFTLSYLREYQKRNHINDIKIISADPYNAVYQYFDIKKEEILPVKREKMLMLNDFYTMDIGCHFRHIQPEILSVSVDAYVRSELFSSVEFVDYSHIVKAIYKLPQETKPAACKKFPLSKRTKQLIASGVIVPEKTVVMNPYANSCRNIPFSFFQKIANHLAARGYQVISSAIKGQKALENTYGLDFDLIEAISLCEICGTVIGARSGFMDLISFSEANIISIDNLLYPHKDLFLLEKCWKNHSRIKTYHWCKEDETRIAEQVIDRVIRCGN</sequence>
<dbReference type="EMBL" id="WUQX01000001">
    <property type="protein sequence ID" value="MXP76800.1"/>
    <property type="molecule type" value="Genomic_DNA"/>
</dbReference>